<feature type="region of interest" description="Disordered" evidence="1">
    <location>
        <begin position="13"/>
        <end position="123"/>
    </location>
</feature>
<feature type="region of interest" description="Disordered" evidence="1">
    <location>
        <begin position="294"/>
        <end position="327"/>
    </location>
</feature>
<keyword evidence="3" id="KW-1185">Reference proteome</keyword>
<dbReference type="OrthoDB" id="3068835at2759"/>
<gene>
    <name evidence="2" type="ORF">L207DRAFT_634627</name>
</gene>
<evidence type="ECO:0000313" key="3">
    <source>
        <dbReference type="Proteomes" id="UP000235786"/>
    </source>
</evidence>
<protein>
    <submittedName>
        <fullName evidence="2">Uncharacterized protein</fullName>
    </submittedName>
</protein>
<accession>A0A2J6RJA4</accession>
<dbReference type="AlphaFoldDB" id="A0A2J6RJA4"/>
<dbReference type="PANTHER" id="PTHR38887:SF1">
    <property type="entry name" value="RAS MODIFICATION PROTEIN ERF4"/>
    <property type="match status" value="1"/>
</dbReference>
<dbReference type="InterPro" id="IPR053221">
    <property type="entry name" value="Burnettramic_acid_biosynth"/>
</dbReference>
<feature type="compositionally biased region" description="Polar residues" evidence="1">
    <location>
        <begin position="99"/>
        <end position="116"/>
    </location>
</feature>
<proteinExistence type="predicted"/>
<dbReference type="Proteomes" id="UP000235786">
    <property type="component" value="Unassembled WGS sequence"/>
</dbReference>
<organism evidence="2 3">
    <name type="scientific">Hyaloscypha variabilis (strain UAMH 11265 / GT02V1 / F)</name>
    <name type="common">Meliniomyces variabilis</name>
    <dbReference type="NCBI Taxonomy" id="1149755"/>
    <lineage>
        <taxon>Eukaryota</taxon>
        <taxon>Fungi</taxon>
        <taxon>Dikarya</taxon>
        <taxon>Ascomycota</taxon>
        <taxon>Pezizomycotina</taxon>
        <taxon>Leotiomycetes</taxon>
        <taxon>Helotiales</taxon>
        <taxon>Hyaloscyphaceae</taxon>
        <taxon>Hyaloscypha</taxon>
        <taxon>Hyaloscypha variabilis</taxon>
    </lineage>
</organism>
<feature type="compositionally biased region" description="Basic and acidic residues" evidence="1">
    <location>
        <begin position="310"/>
        <end position="327"/>
    </location>
</feature>
<sequence length="358" mass="38460">MGLIRDALGSALGSNQVNNGFSGGPRLPLRAPAPGPRGPSHGYGIQSSRQDYPVMGAYPDGAYQSMDRPPPDQMQQGYNGYRDQYSQLPHYESPAPDRQSWNQGQSYDGRSQNDLGNTRDMGYSRNGGFRPLALPQIAYGDGQPFVRGYSNELIQYGISPEQFIQVLDAINVAIIPSPENQIFQKGANIAGWFLPGAAGIGLAVGQVGVGVGSAVGHASKLSQALSDANLKLFVPNGLEICIGKTTDVDAEVGIASASGRSDSLYGLSPEERQAYYGDLIAPLSRVLPPLQQSGRSDPIAMLGRGLSSRDSQKKKQKVEKDMAKGKTKKLDSLEGGLKWVMVRRASADALAYWEKTRQ</sequence>
<evidence type="ECO:0000313" key="2">
    <source>
        <dbReference type="EMBL" id="PMD38581.1"/>
    </source>
</evidence>
<evidence type="ECO:0000256" key="1">
    <source>
        <dbReference type="SAM" id="MobiDB-lite"/>
    </source>
</evidence>
<dbReference type="EMBL" id="KZ613947">
    <property type="protein sequence ID" value="PMD38581.1"/>
    <property type="molecule type" value="Genomic_DNA"/>
</dbReference>
<dbReference type="PANTHER" id="PTHR38887">
    <property type="entry name" value="CHROMOSOME 21, WHOLE GENOME SHOTGUN SEQUENCE"/>
    <property type="match status" value="1"/>
</dbReference>
<reference evidence="2 3" key="1">
    <citation type="submission" date="2016-04" db="EMBL/GenBank/DDBJ databases">
        <title>A degradative enzymes factory behind the ericoid mycorrhizal symbiosis.</title>
        <authorList>
            <consortium name="DOE Joint Genome Institute"/>
            <person name="Martino E."/>
            <person name="Morin E."/>
            <person name="Grelet G."/>
            <person name="Kuo A."/>
            <person name="Kohler A."/>
            <person name="Daghino S."/>
            <person name="Barry K."/>
            <person name="Choi C."/>
            <person name="Cichocki N."/>
            <person name="Clum A."/>
            <person name="Copeland A."/>
            <person name="Hainaut M."/>
            <person name="Haridas S."/>
            <person name="Labutti K."/>
            <person name="Lindquist E."/>
            <person name="Lipzen A."/>
            <person name="Khouja H.-R."/>
            <person name="Murat C."/>
            <person name="Ohm R."/>
            <person name="Olson A."/>
            <person name="Spatafora J."/>
            <person name="Veneault-Fourrey C."/>
            <person name="Henrissat B."/>
            <person name="Grigoriev I."/>
            <person name="Martin F."/>
            <person name="Perotto S."/>
        </authorList>
    </citation>
    <scope>NUCLEOTIDE SEQUENCE [LARGE SCALE GENOMIC DNA]</scope>
    <source>
        <strain evidence="2 3">F</strain>
    </source>
</reference>
<name>A0A2J6RJA4_HYAVF</name>